<evidence type="ECO:0000256" key="1">
    <source>
        <dbReference type="ARBA" id="ARBA00022614"/>
    </source>
</evidence>
<accession>A0A5D2VPH2</accession>
<keyword evidence="3" id="KW-0547">Nucleotide-binding</keyword>
<dbReference type="Gene3D" id="3.80.10.10">
    <property type="entry name" value="Ribonuclease Inhibitor"/>
    <property type="match status" value="8"/>
</dbReference>
<evidence type="ECO:0000259" key="7">
    <source>
        <dbReference type="Pfam" id="PF18052"/>
    </source>
</evidence>
<feature type="domain" description="R13L1/DRL21-like LRR repeat region" evidence="9">
    <location>
        <begin position="1850"/>
        <end position="1913"/>
    </location>
</feature>
<dbReference type="EMBL" id="CM017651">
    <property type="protein sequence ID" value="TYI91257.1"/>
    <property type="molecule type" value="Genomic_DNA"/>
</dbReference>
<keyword evidence="2" id="KW-0677">Repeat</keyword>
<dbReference type="Gene3D" id="1.20.5.4130">
    <property type="match status" value="1"/>
</dbReference>
<dbReference type="GO" id="GO:0043531">
    <property type="term" value="F:ADP binding"/>
    <property type="evidence" value="ECO:0007669"/>
    <property type="project" value="InterPro"/>
</dbReference>
<dbReference type="Proteomes" id="UP000323597">
    <property type="component" value="Chromosome D03"/>
</dbReference>
<dbReference type="SUPFAM" id="SSF52540">
    <property type="entry name" value="P-loop containing nucleoside triphosphate hydrolases"/>
    <property type="match status" value="1"/>
</dbReference>
<dbReference type="Pfam" id="PF00931">
    <property type="entry name" value="NB-ARC"/>
    <property type="match status" value="1"/>
</dbReference>
<evidence type="ECO:0000259" key="6">
    <source>
        <dbReference type="Pfam" id="PF00931"/>
    </source>
</evidence>
<dbReference type="InterPro" id="IPR036388">
    <property type="entry name" value="WH-like_DNA-bd_sf"/>
</dbReference>
<keyword evidence="1" id="KW-0433">Leucine-rich repeat</keyword>
<dbReference type="InterPro" id="IPR042197">
    <property type="entry name" value="Apaf_helical"/>
</dbReference>
<dbReference type="PRINTS" id="PR00364">
    <property type="entry name" value="DISEASERSIST"/>
</dbReference>
<dbReference type="GO" id="GO:0006952">
    <property type="term" value="P:defense response"/>
    <property type="evidence" value="ECO:0007669"/>
    <property type="project" value="UniProtKB-KW"/>
</dbReference>
<dbReference type="FunFam" id="1.10.10.10:FF:000322">
    <property type="entry name" value="Probable disease resistance protein At1g63360"/>
    <property type="match status" value="1"/>
</dbReference>
<evidence type="ECO:0000259" key="8">
    <source>
        <dbReference type="Pfam" id="PF23559"/>
    </source>
</evidence>
<sequence>MAEVLLGAILNEAVSKANSIATNQISRIWNFKKELRRLGDSLEIMEAFLQDAEEMQTKNEAVKLWLQRLKDVADEAADVLDEFDYEILRRKLKIRSQIRRKVVDFLSSNNSILFRRKMAGKIKDILEKLNGLNKLASSFDLQQRATKHVSPVPIRSNVETSSVMDDSTIVGRENDVSKVVDLLVNPKDEQVVSVVPIVGMAGLGKTALAKLVYDDLRVKRHFGVKSWVCVSDHFDVKKILGAMFEQLTGDRHTSMPENRDAMIMKLKEKIEQAKGEKDQIKYLLVLDDVWDVKKWEDLKLCLKGISTNGGNGVIVTTRKEDVASTVQALSDQRHQPGILEDEECWSVIKQLALTPSPMSHDLEPIGKEIAKQCRGVPLLAKVIGGTMKKERSRRAWLEIQKSRVWGSVESVLKLSFDRLPSPSLKKCFAYCAMFPKDYCFETEELKQLWMAEGFLGSSKQLWMAEGFLGSSMAMEDIGDKYLNELLSNSLFQDVEKDKFGNILTFKMHDLVHDLSLSVSQFDTLFFQENSSLTSKECSHIRHLNVGGDGESLPEVLTAVVPKLYSLFSEIDVFKKLSKSFTRLRVLKFVGAANICELPDSLGELKHLRYLDISWTSIEALHKSTTKLYNLQTLRLLGLLRLTFPDGLEKLISLKHLYFDIKELQPVNIGNLTRLQTLPIFFVGSERGCSIKELGSLNELRGELEIRHLGGVRDKQEASGANLHRKEKLCKVIFDFGGCDSGSSGYNSEEVMEGLQPHSNLQSLTVWHYGGRSFPSWMLRPVGDSNTDLFLLHNLVELKFFYCINCESLPPLGQLHNLQYLKLRNLKKVKRMGNEFYCNEGVDGMNKVIKVFPALKKFTLSGMESLEEWTAMAETKMIMFPCLERLKIWVCPLLKSVPLTGQCSSLEKLRIVGCGKLSKIGDGLSTSTCLKELDLDNCPDLSSIPNLEGFSSLQDLSVQGCLKLEVLPITGGCSSLEKLRIFNCEKLSKIGDGLSTSTCLKELDLDNCPDLSSIPNLEGFSSLQDLSVQGCLKLEVLPITGGCSSLEKLRIFNCEKLSKIGDGLSTSTCLKELDLDNCPDLSSIPNLEGFSSLQYLSVKMCNKLEVLPITGGCSSLEKLRICDCEKLSKIGDGLSTSTCLKELDLYYCPDLSSIPNLEGFSSLQYLSVHRCLKLEVLPITGGCSSLEKLRICDCEKLSKIGDGLSTSTCLKELDLRYCSDLSSIPNLEGFSSLQNLSVKRCDKLEVLPITGGCSSLEKLRIVGCGKLSKIGDGLSTSTCLKELDLGDCPDLSSIPNLEGFSSLQFLSVHRCLKLEVLPITGGCSSLEKLRICDCEKLSKIGDGLSTSTCLKELDLDICPDLNLSVQGCLKLEVLPITGGCSSLEKLRIFNCEKLSKIGDGLSTSTCLKELDLGDCPDLSSIPNLEGFSSLQFLSVHRCLKLEVLPITGGCSSLEKLRICDCEKLSKIGDGLSTSTCLKELDLDICPDLSSIPNLEGFSSLQYLSVRWCKKLEVLPITGGCSSLEKLRICDCEKLSKIGDGLSTSTYLKELDLDDCPDLSSIPNLEGFSSLQDLSVRRCVKLEVLPITGGCSSLEKLCIFGCEKLSKIGDGLSTSTCLKELDLDNCLDLSSIPNLEGFSSLQYLSVHRCLKLEVLPITGGCSSLEKLRICDCEKLSKIGDGLSTSTCLKELDLDDCPDLSSIPNLEGFSSLQYLSVRRCDKLEVLPITAPLSSLKKMLIGDCPNLRPIPSLDGLSSLTELEFEKVGEGWSHLLPNMLQSNVSLCSLTILNIPDLIWIQDDSLGRLNCLRELAIGGFSEELQEFPWSSSIQYLSASLLVLKLTGWEKLKSLPHQLQFFTALEELTIEGFQGVEAFPEWLGNLSSLKRLYLSGFGKLKSLPHQLHLPSTLEELTIDSFHEIEALPDSFRNLSSLECLSIQFCDKLMYLPSVDVMRSLSRLIAMSIKGCPLLEPRCERESGPEWSKISHLPLVLINDWREMLIGLESE</sequence>
<dbReference type="Gene3D" id="1.10.10.10">
    <property type="entry name" value="Winged helix-like DNA-binding domain superfamily/Winged helix DNA-binding domain"/>
    <property type="match status" value="1"/>
</dbReference>
<dbReference type="InterPro" id="IPR058922">
    <property type="entry name" value="WHD_DRP"/>
</dbReference>
<dbReference type="Pfam" id="PF25019">
    <property type="entry name" value="LRR_R13L1-DRL21"/>
    <property type="match status" value="2"/>
</dbReference>
<dbReference type="InterPro" id="IPR027417">
    <property type="entry name" value="P-loop_NTPase"/>
</dbReference>
<organism evidence="10 11">
    <name type="scientific">Gossypium mustelinum</name>
    <name type="common">Cotton</name>
    <name type="synonym">Gossypium caicoense</name>
    <dbReference type="NCBI Taxonomy" id="34275"/>
    <lineage>
        <taxon>Eukaryota</taxon>
        <taxon>Viridiplantae</taxon>
        <taxon>Streptophyta</taxon>
        <taxon>Embryophyta</taxon>
        <taxon>Tracheophyta</taxon>
        <taxon>Spermatophyta</taxon>
        <taxon>Magnoliopsida</taxon>
        <taxon>eudicotyledons</taxon>
        <taxon>Gunneridae</taxon>
        <taxon>Pentapetalae</taxon>
        <taxon>rosids</taxon>
        <taxon>malvids</taxon>
        <taxon>Malvales</taxon>
        <taxon>Malvaceae</taxon>
        <taxon>Malvoideae</taxon>
        <taxon>Gossypium</taxon>
    </lineage>
</organism>
<evidence type="ECO:0000256" key="3">
    <source>
        <dbReference type="ARBA" id="ARBA00022741"/>
    </source>
</evidence>
<name>A0A5D2VPH2_GOSMU</name>
<keyword evidence="4" id="KW-0611">Plant defense</keyword>
<dbReference type="InterPro" id="IPR041118">
    <property type="entry name" value="Rx_N"/>
</dbReference>
<dbReference type="Pfam" id="PF23559">
    <property type="entry name" value="WHD_DRP"/>
    <property type="match status" value="1"/>
</dbReference>
<keyword evidence="5" id="KW-0067">ATP-binding</keyword>
<evidence type="ECO:0000313" key="11">
    <source>
        <dbReference type="Proteomes" id="UP000323597"/>
    </source>
</evidence>
<dbReference type="InterPro" id="IPR032675">
    <property type="entry name" value="LRR_dom_sf"/>
</dbReference>
<gene>
    <name evidence="10" type="ORF">E1A91_D03G179400v1</name>
</gene>
<dbReference type="InterPro" id="IPR002182">
    <property type="entry name" value="NB-ARC"/>
</dbReference>
<dbReference type="GO" id="GO:0051707">
    <property type="term" value="P:response to other organism"/>
    <property type="evidence" value="ECO:0007669"/>
    <property type="project" value="UniProtKB-ARBA"/>
</dbReference>
<dbReference type="PANTHER" id="PTHR36766">
    <property type="entry name" value="PLANT BROAD-SPECTRUM MILDEW RESISTANCE PROTEIN RPW8"/>
    <property type="match status" value="1"/>
</dbReference>
<feature type="domain" description="Disease resistance protein winged helix" evidence="8">
    <location>
        <begin position="460"/>
        <end position="514"/>
    </location>
</feature>
<feature type="domain" description="Disease resistance N-terminal" evidence="7">
    <location>
        <begin position="10"/>
        <end position="100"/>
    </location>
</feature>
<reference evidence="10 11" key="1">
    <citation type="submission" date="2019-07" db="EMBL/GenBank/DDBJ databases">
        <title>WGS assembly of Gossypium mustelinum.</title>
        <authorList>
            <person name="Chen Z.J."/>
            <person name="Sreedasyam A."/>
            <person name="Ando A."/>
            <person name="Song Q."/>
            <person name="De L."/>
            <person name="Hulse-Kemp A."/>
            <person name="Ding M."/>
            <person name="Ye W."/>
            <person name="Kirkbride R."/>
            <person name="Jenkins J."/>
            <person name="Plott C."/>
            <person name="Lovell J."/>
            <person name="Lin Y.-M."/>
            <person name="Vaughn R."/>
            <person name="Liu B."/>
            <person name="Li W."/>
            <person name="Simpson S."/>
            <person name="Scheffler B."/>
            <person name="Saski C."/>
            <person name="Grover C."/>
            <person name="Hu G."/>
            <person name="Conover J."/>
            <person name="Carlson J."/>
            <person name="Shu S."/>
            <person name="Boston L."/>
            <person name="Williams M."/>
            <person name="Peterson D."/>
            <person name="Mcgee K."/>
            <person name="Jones D."/>
            <person name="Wendel J."/>
            <person name="Stelly D."/>
            <person name="Grimwood J."/>
            <person name="Schmutz J."/>
        </authorList>
    </citation>
    <scope>NUCLEOTIDE SEQUENCE [LARGE SCALE GENOMIC DNA]</scope>
    <source>
        <strain evidence="10">1408120.09</strain>
    </source>
</reference>
<dbReference type="PANTHER" id="PTHR36766:SF70">
    <property type="entry name" value="DISEASE RESISTANCE PROTEIN RGA4"/>
    <property type="match status" value="1"/>
</dbReference>
<dbReference type="GO" id="GO:0005524">
    <property type="term" value="F:ATP binding"/>
    <property type="evidence" value="ECO:0007669"/>
    <property type="project" value="UniProtKB-KW"/>
</dbReference>
<dbReference type="Gene3D" id="1.10.8.430">
    <property type="entry name" value="Helical domain of apoptotic protease-activating factors"/>
    <property type="match status" value="1"/>
</dbReference>
<dbReference type="InterPro" id="IPR038005">
    <property type="entry name" value="RX-like_CC"/>
</dbReference>
<dbReference type="SUPFAM" id="SSF52058">
    <property type="entry name" value="L domain-like"/>
    <property type="match status" value="5"/>
</dbReference>
<dbReference type="CDD" id="cd14798">
    <property type="entry name" value="RX-CC_like"/>
    <property type="match status" value="1"/>
</dbReference>
<keyword evidence="11" id="KW-1185">Reference proteome</keyword>
<evidence type="ECO:0000256" key="2">
    <source>
        <dbReference type="ARBA" id="ARBA00022737"/>
    </source>
</evidence>
<proteinExistence type="predicted"/>
<evidence type="ECO:0000256" key="4">
    <source>
        <dbReference type="ARBA" id="ARBA00022821"/>
    </source>
</evidence>
<dbReference type="InterPro" id="IPR056789">
    <property type="entry name" value="LRR_R13L1-DRL21"/>
</dbReference>
<protein>
    <submittedName>
        <fullName evidence="10">Uncharacterized protein</fullName>
    </submittedName>
</protein>
<feature type="domain" description="R13L1/DRL21-like LRR repeat region" evidence="9">
    <location>
        <begin position="690"/>
        <end position="824"/>
    </location>
</feature>
<evidence type="ECO:0000256" key="5">
    <source>
        <dbReference type="ARBA" id="ARBA00022840"/>
    </source>
</evidence>
<evidence type="ECO:0000259" key="9">
    <source>
        <dbReference type="Pfam" id="PF25019"/>
    </source>
</evidence>
<dbReference type="Gene3D" id="3.40.50.300">
    <property type="entry name" value="P-loop containing nucleotide triphosphate hydrolases"/>
    <property type="match status" value="1"/>
</dbReference>
<dbReference type="Pfam" id="PF18052">
    <property type="entry name" value="Rx_N"/>
    <property type="match status" value="1"/>
</dbReference>
<feature type="domain" description="NB-ARC" evidence="6">
    <location>
        <begin position="173"/>
        <end position="352"/>
    </location>
</feature>
<evidence type="ECO:0000313" key="10">
    <source>
        <dbReference type="EMBL" id="TYI91257.1"/>
    </source>
</evidence>